<evidence type="ECO:0000313" key="3">
    <source>
        <dbReference type="Proteomes" id="UP000004750"/>
    </source>
</evidence>
<dbReference type="InterPro" id="IPR002716">
    <property type="entry name" value="PIN_dom"/>
</dbReference>
<dbReference type="EMBL" id="AGCM01000027">
    <property type="protein sequence ID" value="EHM55634.1"/>
    <property type="molecule type" value="Genomic_DNA"/>
</dbReference>
<proteinExistence type="predicted"/>
<organism evidence="2 3">
    <name type="scientific">Cardiobacterium valvarum F0432</name>
    <dbReference type="NCBI Taxonomy" id="797473"/>
    <lineage>
        <taxon>Bacteria</taxon>
        <taxon>Pseudomonadati</taxon>
        <taxon>Pseudomonadota</taxon>
        <taxon>Gammaproteobacteria</taxon>
        <taxon>Cardiobacteriales</taxon>
        <taxon>Cardiobacteriaceae</taxon>
        <taxon>Cardiobacterium</taxon>
    </lineage>
</organism>
<feature type="domain" description="PIN" evidence="1">
    <location>
        <begin position="4"/>
        <end position="70"/>
    </location>
</feature>
<reference evidence="2 3" key="1">
    <citation type="submission" date="2011-08" db="EMBL/GenBank/DDBJ databases">
        <authorList>
            <person name="Weinstock G."/>
            <person name="Sodergren E."/>
            <person name="Clifton S."/>
            <person name="Fulton L."/>
            <person name="Fulton B."/>
            <person name="Courtney L."/>
            <person name="Fronick C."/>
            <person name="Harrison M."/>
            <person name="Strong C."/>
            <person name="Farmer C."/>
            <person name="Delahaunty K."/>
            <person name="Markovic C."/>
            <person name="Hall O."/>
            <person name="Minx P."/>
            <person name="Tomlinson C."/>
            <person name="Mitreva M."/>
            <person name="Hou S."/>
            <person name="Chen J."/>
            <person name="Wollam A."/>
            <person name="Pepin K.H."/>
            <person name="Johnson M."/>
            <person name="Bhonagiri V."/>
            <person name="Zhang X."/>
            <person name="Suruliraj S."/>
            <person name="Warren W."/>
            <person name="Chinwalla A."/>
            <person name="Mardis E.R."/>
            <person name="Wilson R.K."/>
        </authorList>
    </citation>
    <scope>NUCLEOTIDE SEQUENCE [LARGE SCALE GENOMIC DNA]</scope>
    <source>
        <strain evidence="2 3">F0432</strain>
    </source>
</reference>
<dbReference type="STRING" id="797473.HMPREF9080_00582"/>
<feature type="non-terminal residue" evidence="2">
    <location>
        <position position="85"/>
    </location>
</feature>
<accession>G9ZCV3</accession>
<gene>
    <name evidence="2" type="ORF">HMPREF9080_00582</name>
</gene>
<comment type="caution">
    <text evidence="2">The sequence shown here is derived from an EMBL/GenBank/DDBJ whole genome shotgun (WGS) entry which is preliminary data.</text>
</comment>
<sequence>MNVYLLDTHIISETRRPERINTNVEKWLSKTDSGALYTSAISTMELERGVLRMERKDDKQGRILRAWLRSTVKPIEKAACRHWNV</sequence>
<dbReference type="SUPFAM" id="SSF88723">
    <property type="entry name" value="PIN domain-like"/>
    <property type="match status" value="1"/>
</dbReference>
<dbReference type="HOGENOM" id="CLU_2517688_0_0_6"/>
<protein>
    <submittedName>
        <fullName evidence="2">Toxin-antitoxin system, toxin component, PIN domain protein</fullName>
    </submittedName>
</protein>
<name>G9ZCV3_9GAMM</name>
<dbReference type="AlphaFoldDB" id="G9ZCV3"/>
<dbReference type="InterPro" id="IPR029060">
    <property type="entry name" value="PIN-like_dom_sf"/>
</dbReference>
<dbReference type="Pfam" id="PF01850">
    <property type="entry name" value="PIN"/>
    <property type="match status" value="1"/>
</dbReference>
<dbReference type="Gene3D" id="3.40.50.1010">
    <property type="entry name" value="5'-nuclease"/>
    <property type="match status" value="1"/>
</dbReference>
<dbReference type="Proteomes" id="UP000004750">
    <property type="component" value="Unassembled WGS sequence"/>
</dbReference>
<evidence type="ECO:0000313" key="2">
    <source>
        <dbReference type="EMBL" id="EHM55634.1"/>
    </source>
</evidence>
<dbReference type="RefSeq" id="WP_006984606.1">
    <property type="nucleotide sequence ID" value="NZ_JH417896.1"/>
</dbReference>
<evidence type="ECO:0000259" key="1">
    <source>
        <dbReference type="Pfam" id="PF01850"/>
    </source>
</evidence>